<dbReference type="PANTHER" id="PTHR28051:SF1">
    <property type="entry name" value="PROTEIN MTL1-RELATED"/>
    <property type="match status" value="1"/>
</dbReference>
<feature type="compositionally biased region" description="Basic and acidic residues" evidence="1">
    <location>
        <begin position="152"/>
        <end position="167"/>
    </location>
</feature>
<feature type="compositionally biased region" description="Basic residues" evidence="1">
    <location>
        <begin position="408"/>
        <end position="422"/>
    </location>
</feature>
<evidence type="ECO:0000259" key="2">
    <source>
        <dbReference type="Pfam" id="PF08550"/>
    </source>
</evidence>
<organism evidence="3 4">
    <name type="scientific">Thyridium curvatum</name>
    <dbReference type="NCBI Taxonomy" id="1093900"/>
    <lineage>
        <taxon>Eukaryota</taxon>
        <taxon>Fungi</taxon>
        <taxon>Dikarya</taxon>
        <taxon>Ascomycota</taxon>
        <taxon>Pezizomycotina</taxon>
        <taxon>Sordariomycetes</taxon>
        <taxon>Sordariomycetidae</taxon>
        <taxon>Thyridiales</taxon>
        <taxon>Thyridiaceae</taxon>
        <taxon>Thyridium</taxon>
    </lineage>
</organism>
<comment type="caution">
    <text evidence="3">The sequence shown here is derived from an EMBL/GenBank/DDBJ whole genome shotgun (WGS) entry which is preliminary data.</text>
</comment>
<proteinExistence type="predicted"/>
<feature type="domain" description="Nitrogen regulatory protein areA GATA-like" evidence="2">
    <location>
        <begin position="192"/>
        <end position="219"/>
    </location>
</feature>
<feature type="compositionally biased region" description="Polar residues" evidence="1">
    <location>
        <begin position="34"/>
        <end position="43"/>
    </location>
</feature>
<dbReference type="Pfam" id="PF08550">
    <property type="entry name" value="GATA_AreA"/>
    <property type="match status" value="1"/>
</dbReference>
<gene>
    <name evidence="3" type="ORF">E0L32_003579</name>
</gene>
<feature type="compositionally biased region" description="Acidic residues" evidence="1">
    <location>
        <begin position="485"/>
        <end position="501"/>
    </location>
</feature>
<feature type="region of interest" description="Disordered" evidence="1">
    <location>
        <begin position="122"/>
        <end position="167"/>
    </location>
</feature>
<dbReference type="AlphaFoldDB" id="A0A507BIZ8"/>
<dbReference type="Proteomes" id="UP000319257">
    <property type="component" value="Unassembled WGS sequence"/>
</dbReference>
<name>A0A507BIZ8_9PEZI</name>
<accession>A0A507BIZ8</accession>
<dbReference type="GeneID" id="41971026"/>
<evidence type="ECO:0000313" key="4">
    <source>
        <dbReference type="Proteomes" id="UP000319257"/>
    </source>
</evidence>
<dbReference type="RefSeq" id="XP_030998349.1">
    <property type="nucleotide sequence ID" value="XM_031137894.1"/>
</dbReference>
<dbReference type="InterPro" id="IPR013860">
    <property type="entry name" value="AreA_GATA"/>
</dbReference>
<protein>
    <recommendedName>
        <fullName evidence="2">Nitrogen regulatory protein areA GATA-like domain-containing protein</fullName>
    </recommendedName>
</protein>
<dbReference type="STRING" id="1093900.A0A507BIZ8"/>
<feature type="compositionally biased region" description="Basic residues" evidence="1">
    <location>
        <begin position="19"/>
        <end position="33"/>
    </location>
</feature>
<dbReference type="GO" id="GO:0007039">
    <property type="term" value="P:protein catabolic process in the vacuole"/>
    <property type="evidence" value="ECO:0007669"/>
    <property type="project" value="TreeGrafter"/>
</dbReference>
<feature type="compositionally biased region" description="Low complexity" evidence="1">
    <location>
        <begin position="55"/>
        <end position="74"/>
    </location>
</feature>
<reference evidence="3 4" key="1">
    <citation type="submission" date="2019-06" db="EMBL/GenBank/DDBJ databases">
        <title>Draft genome sequence of the filamentous fungus Phialemoniopsis curvata isolated from diesel fuel.</title>
        <authorList>
            <person name="Varaljay V.A."/>
            <person name="Lyon W.J."/>
            <person name="Crouch A.L."/>
            <person name="Drake C.E."/>
            <person name="Hollomon J.M."/>
            <person name="Nadeau L.J."/>
            <person name="Nunn H.S."/>
            <person name="Stevenson B.S."/>
            <person name="Bojanowski C.L."/>
            <person name="Crookes-Goodson W.J."/>
        </authorList>
    </citation>
    <scope>NUCLEOTIDE SEQUENCE [LARGE SCALE GENOMIC DNA]</scope>
    <source>
        <strain evidence="3 4">D216</strain>
    </source>
</reference>
<dbReference type="InterPro" id="IPR052292">
    <property type="entry name" value="Glucose_repression_reg"/>
</dbReference>
<feature type="compositionally biased region" description="Low complexity" evidence="1">
    <location>
        <begin position="342"/>
        <end position="352"/>
    </location>
</feature>
<sequence>MAVVISTEESSYFAPSNLRRSHSQPKFGTKHQGFRTSSSTSRINEIHNHPVQVVSDSAPSSAPSSPHPSHTDSTTGVSFAKKPTTSLPLQSRFDEALHLGPTQPEDAFTLPQYDDVGFLEEAEDLEPPPSPRGLGDSYTVSPNDNTTSTDTSRPDSPDFFEHAEDDTALRAQPSRHVDYLSHDWREEDIWESWKYIVSRRRDYTNSARLENASWRTWMKSKNKLKTISPETLNWLKDCDVTWLYGPLQTGNEGLIPTQHHNSANLSKNHSFVNKKPILKKRSMSEVMLQRSLSASSLLKQAAAAVQAQQKEGGGRMARPRLERAATDYMTFPFSSTGATPRSSSLVPSSASSGIITPNTEKKHIHFNEQVEQCIAVEIKGDEDDEDMDPAPYPFDSDSDDGAIMMKKTSVKKKRRPTMKRRPSSNNHGETPTIAMLPSTTLKYREDTPEPQETAMKHSYRHPMLSPSSSQETLRPSKPSKKMFLGDDDEEDEEDEDDDNDDLTIGMNRRSQAGESKLSAGPSQDKSSGGLKRSTSSGSLFAEPAGMRRTESGMFMPYEEGEPAGANGGIVGRVIDTVNTARDIAHVIWNVGWRK</sequence>
<evidence type="ECO:0000256" key="1">
    <source>
        <dbReference type="SAM" id="MobiDB-lite"/>
    </source>
</evidence>
<dbReference type="PANTHER" id="PTHR28051">
    <property type="entry name" value="PROTEIN MTL1-RELATED"/>
    <property type="match status" value="1"/>
</dbReference>
<feature type="compositionally biased region" description="Polar residues" evidence="1">
    <location>
        <begin position="520"/>
        <end position="538"/>
    </location>
</feature>
<feature type="region of interest" description="Disordered" evidence="1">
    <location>
        <begin position="332"/>
        <end position="352"/>
    </location>
</feature>
<evidence type="ECO:0000313" key="3">
    <source>
        <dbReference type="EMBL" id="TPX16638.1"/>
    </source>
</evidence>
<feature type="region of interest" description="Disordered" evidence="1">
    <location>
        <begin position="1"/>
        <end position="83"/>
    </location>
</feature>
<dbReference type="InParanoid" id="A0A507BIZ8"/>
<feature type="compositionally biased region" description="Polar residues" evidence="1">
    <location>
        <begin position="332"/>
        <end position="341"/>
    </location>
</feature>
<feature type="region of interest" description="Disordered" evidence="1">
    <location>
        <begin position="382"/>
        <end position="545"/>
    </location>
</feature>
<dbReference type="GO" id="GO:0042149">
    <property type="term" value="P:cellular response to glucose starvation"/>
    <property type="evidence" value="ECO:0007669"/>
    <property type="project" value="TreeGrafter"/>
</dbReference>
<dbReference type="OrthoDB" id="5563539at2759"/>
<dbReference type="EMBL" id="SKBQ01000016">
    <property type="protein sequence ID" value="TPX16638.1"/>
    <property type="molecule type" value="Genomic_DNA"/>
</dbReference>
<feature type="compositionally biased region" description="Low complexity" evidence="1">
    <location>
        <begin position="141"/>
        <end position="151"/>
    </location>
</feature>
<dbReference type="GO" id="GO:0005773">
    <property type="term" value="C:vacuole"/>
    <property type="evidence" value="ECO:0007669"/>
    <property type="project" value="GOC"/>
</dbReference>
<keyword evidence="4" id="KW-1185">Reference proteome</keyword>